<organism evidence="2">
    <name type="scientific">Amblyomma triste</name>
    <name type="common">Neotropical tick</name>
    <dbReference type="NCBI Taxonomy" id="251400"/>
    <lineage>
        <taxon>Eukaryota</taxon>
        <taxon>Metazoa</taxon>
        <taxon>Ecdysozoa</taxon>
        <taxon>Arthropoda</taxon>
        <taxon>Chelicerata</taxon>
        <taxon>Arachnida</taxon>
        <taxon>Acari</taxon>
        <taxon>Parasitiformes</taxon>
        <taxon>Ixodida</taxon>
        <taxon>Ixodoidea</taxon>
        <taxon>Ixodidae</taxon>
        <taxon>Amblyomminae</taxon>
        <taxon>Amblyomma</taxon>
    </lineage>
</organism>
<feature type="signal peptide" evidence="1">
    <location>
        <begin position="1"/>
        <end position="23"/>
    </location>
</feature>
<protein>
    <submittedName>
        <fullName evidence="2">Putative secreted protein</fullName>
    </submittedName>
</protein>
<accession>A0A023G1R1</accession>
<dbReference type="EMBL" id="GBBM01007826">
    <property type="protein sequence ID" value="JAC27592.1"/>
    <property type="molecule type" value="mRNA"/>
</dbReference>
<keyword evidence="1" id="KW-0732">Signal</keyword>
<name>A0A023G1R1_AMBTT</name>
<dbReference type="AlphaFoldDB" id="A0A023G1R1"/>
<proteinExistence type="evidence at transcript level"/>
<sequence>MYLSFLSSVHFIGVTLLAATIHAENPHHQHQPHYRYWRTKHSSICFFVTLPWASKSIPNHRKLQNVTRKSTSQYLLLPDTLFFPWNSFATLCEYRQFFF</sequence>
<evidence type="ECO:0000256" key="1">
    <source>
        <dbReference type="SAM" id="SignalP"/>
    </source>
</evidence>
<evidence type="ECO:0000313" key="2">
    <source>
        <dbReference type="EMBL" id="JAC27592.1"/>
    </source>
</evidence>
<feature type="chain" id="PRO_5001517971" evidence="1">
    <location>
        <begin position="24"/>
        <end position="99"/>
    </location>
</feature>
<reference evidence="2" key="1">
    <citation type="submission" date="2014-03" db="EMBL/GenBank/DDBJ databases">
        <title>The sialotranscriptome of Amblyomma triste, Amblyomma parvum and Amblyomma cajennense ticks, uncovered by 454-based RNA-seq.</title>
        <authorList>
            <person name="Garcia G.R."/>
            <person name="Gardinassi L.G."/>
            <person name="Ribeiro J.M."/>
            <person name="Anatriello E."/>
            <person name="Ferreira B.R."/>
            <person name="Moreira H.N."/>
            <person name="Mafra C."/>
            <person name="Olegario M.M."/>
            <person name="Szabo P.J."/>
            <person name="Miranda-Santos I.K."/>
            <person name="Maruyama S.R."/>
        </authorList>
    </citation>
    <scope>NUCLEOTIDE SEQUENCE</scope>
    <source>
        <strain evidence="2">Mato Grasso do Sul</strain>
        <tissue evidence="2">Salivary glands</tissue>
    </source>
</reference>